<dbReference type="EC" id="5.4.99.-" evidence="3"/>
<dbReference type="Pfam" id="PF00849">
    <property type="entry name" value="PseudoU_synth_2"/>
    <property type="match status" value="1"/>
</dbReference>
<feature type="domain" description="Pseudouridine synthase RsuA/RluA-like" evidence="4">
    <location>
        <begin position="5"/>
        <end position="157"/>
    </location>
</feature>
<evidence type="ECO:0000259" key="4">
    <source>
        <dbReference type="Pfam" id="PF00849"/>
    </source>
</evidence>
<dbReference type="NCBIfam" id="TIGR00093">
    <property type="entry name" value="pseudouridine synthase"/>
    <property type="match status" value="1"/>
</dbReference>
<dbReference type="Gene3D" id="3.30.70.1560">
    <property type="entry name" value="Alpha-L RNA-binding motif"/>
    <property type="match status" value="1"/>
</dbReference>
<evidence type="ECO:0000256" key="1">
    <source>
        <dbReference type="ARBA" id="ARBA00008348"/>
    </source>
</evidence>
<dbReference type="Proteomes" id="UP000279600">
    <property type="component" value="Chromosome"/>
</dbReference>
<dbReference type="KEGG" id="noj:EJ995_08250"/>
<proteinExistence type="inferred from homology"/>
<dbReference type="SUPFAM" id="SSF55120">
    <property type="entry name" value="Pseudouridine synthase"/>
    <property type="match status" value="1"/>
</dbReference>
<evidence type="ECO:0000256" key="3">
    <source>
        <dbReference type="RuleBase" id="RU003887"/>
    </source>
</evidence>
<dbReference type="GO" id="GO:0009982">
    <property type="term" value="F:pseudouridine synthase activity"/>
    <property type="evidence" value="ECO:0007669"/>
    <property type="project" value="InterPro"/>
</dbReference>
<dbReference type="InterPro" id="IPR006145">
    <property type="entry name" value="PsdUridine_synth_RsuA/RluA"/>
</dbReference>
<accession>A0A3S9MY86</accession>
<dbReference type="InterPro" id="IPR050343">
    <property type="entry name" value="RsuA_PseudoU_synthase"/>
</dbReference>
<evidence type="ECO:0000313" key="6">
    <source>
        <dbReference type="Proteomes" id="UP000279600"/>
    </source>
</evidence>
<dbReference type="Gene3D" id="3.30.70.580">
    <property type="entry name" value="Pseudouridine synthase I, catalytic domain, N-terminal subdomain"/>
    <property type="match status" value="1"/>
</dbReference>
<comment type="similarity">
    <text evidence="1 3">Belongs to the pseudouridine synthase RsuA family.</text>
</comment>
<gene>
    <name evidence="5" type="ORF">EJ995_08250</name>
</gene>
<dbReference type="EMBL" id="CP034549">
    <property type="protein sequence ID" value="AZQ44226.1"/>
    <property type="molecule type" value="Genomic_DNA"/>
</dbReference>
<protein>
    <recommendedName>
        <fullName evidence="3">Pseudouridine synthase</fullName>
        <ecNumber evidence="3">5.4.99.-</ecNumber>
    </recommendedName>
</protein>
<dbReference type="InterPro" id="IPR000748">
    <property type="entry name" value="PsdUridine_synth_RsuA/RluB/E/F"/>
</dbReference>
<evidence type="ECO:0000256" key="2">
    <source>
        <dbReference type="ARBA" id="ARBA00023235"/>
    </source>
</evidence>
<dbReference type="InterPro" id="IPR042092">
    <property type="entry name" value="PsdUridine_s_RsuA/RluB/E/F_cat"/>
</dbReference>
<dbReference type="InterPro" id="IPR020094">
    <property type="entry name" value="TruA/RsuA/RluB/E/F_N"/>
</dbReference>
<dbReference type="AlphaFoldDB" id="A0A3S9MY86"/>
<dbReference type="InterPro" id="IPR018496">
    <property type="entry name" value="PsdUridine_synth_RsuA/RluB_CS"/>
</dbReference>
<dbReference type="RefSeq" id="WP_126447455.1">
    <property type="nucleotide sequence ID" value="NZ_CP034549.1"/>
</dbReference>
<reference evidence="5 6" key="1">
    <citation type="submission" date="2018-12" db="EMBL/GenBank/DDBJ databases">
        <title>Complete genome of Nonlabens sp. MJ115.</title>
        <authorList>
            <person name="Choi H.S."/>
            <person name="Jung J."/>
        </authorList>
    </citation>
    <scope>NUCLEOTIDE SEQUENCE [LARGE SCALE GENOMIC DNA]</scope>
    <source>
        <strain evidence="5 6">MJ115</strain>
    </source>
</reference>
<evidence type="ECO:0000313" key="5">
    <source>
        <dbReference type="EMBL" id="AZQ44226.1"/>
    </source>
</evidence>
<dbReference type="PROSITE" id="PS01149">
    <property type="entry name" value="PSI_RSU"/>
    <property type="match status" value="1"/>
</dbReference>
<sequence>MQHKHFLIYKPYKMLSQFITHDRHQKNKRFLSELFDFPTNSMAVGRLDETSEGLLIITTDGSLSYKINTTDKTEKEYYAQLDGQITDDAIEKIKNGLIISINGNDYKTTNCQARIIGKDPNLPPTRQKIRDERHGPTSWISITLTEGKFRQVRKMTAKVGFPTLRLARVRIGNLKTGSMKSGDVIELTQQQVNDISL</sequence>
<dbReference type="PANTHER" id="PTHR47683:SF2">
    <property type="entry name" value="RNA-BINDING S4 DOMAIN-CONTAINING PROTEIN"/>
    <property type="match status" value="1"/>
</dbReference>
<organism evidence="5 6">
    <name type="scientific">Nonlabens ponticola</name>
    <dbReference type="NCBI Taxonomy" id="2496866"/>
    <lineage>
        <taxon>Bacteria</taxon>
        <taxon>Pseudomonadati</taxon>
        <taxon>Bacteroidota</taxon>
        <taxon>Flavobacteriia</taxon>
        <taxon>Flavobacteriales</taxon>
        <taxon>Flavobacteriaceae</taxon>
        <taxon>Nonlabens</taxon>
    </lineage>
</organism>
<dbReference type="GO" id="GO:0140098">
    <property type="term" value="F:catalytic activity, acting on RNA"/>
    <property type="evidence" value="ECO:0007669"/>
    <property type="project" value="UniProtKB-ARBA"/>
</dbReference>
<dbReference type="GO" id="GO:0003723">
    <property type="term" value="F:RNA binding"/>
    <property type="evidence" value="ECO:0007669"/>
    <property type="project" value="InterPro"/>
</dbReference>
<name>A0A3S9MY86_9FLAO</name>
<dbReference type="OrthoDB" id="1012272at2"/>
<dbReference type="GO" id="GO:0006364">
    <property type="term" value="P:rRNA processing"/>
    <property type="evidence" value="ECO:0007669"/>
    <property type="project" value="UniProtKB-ARBA"/>
</dbReference>
<dbReference type="InterPro" id="IPR020103">
    <property type="entry name" value="PsdUridine_synth_cat_dom_sf"/>
</dbReference>
<dbReference type="PANTHER" id="PTHR47683">
    <property type="entry name" value="PSEUDOURIDINE SYNTHASE FAMILY PROTEIN-RELATED"/>
    <property type="match status" value="1"/>
</dbReference>
<keyword evidence="6" id="KW-1185">Reference proteome</keyword>
<dbReference type="GO" id="GO:0001522">
    <property type="term" value="P:pseudouridine synthesis"/>
    <property type="evidence" value="ECO:0007669"/>
    <property type="project" value="InterPro"/>
</dbReference>
<keyword evidence="2 3" id="KW-0413">Isomerase</keyword>